<sequence>MSYTALVFGEQAVDIIRSIRPLFLTLVVGSEHTELLAQMRSSLADDITELVNELGPQIYPEFSTTRIADQLGQTSSTHSNAINMSVDAFHRSMRNGEQALRQRFARSTSPSDSPTHPDCSDHEEPPAPRQRRASKYTFSPPTPRTMESLNSISPVEFLSTATGALTSLLPSSSSSDTSVLEETPNEAKSNCDQPQEAGTATPESSASKGLFFFT</sequence>
<gene>
    <name evidence="2" type="primary">SCT1_1</name>
    <name evidence="2" type="ORF">IWW36_004655</name>
</gene>
<dbReference type="OrthoDB" id="5587399at2759"/>
<dbReference type="PANTHER" id="PTHR31605">
    <property type="entry name" value="GLYCEROL-3-PHOSPHATE O-ACYLTRANSFERASE 1"/>
    <property type="match status" value="1"/>
</dbReference>
<evidence type="ECO:0000313" key="3">
    <source>
        <dbReference type="Proteomes" id="UP001139887"/>
    </source>
</evidence>
<feature type="region of interest" description="Disordered" evidence="1">
    <location>
        <begin position="101"/>
        <end position="148"/>
    </location>
</feature>
<feature type="compositionally biased region" description="Low complexity" evidence="1">
    <location>
        <begin position="107"/>
        <end position="117"/>
    </location>
</feature>
<evidence type="ECO:0000256" key="1">
    <source>
        <dbReference type="SAM" id="MobiDB-lite"/>
    </source>
</evidence>
<organism evidence="2 3">
    <name type="scientific">Coemansia brasiliensis</name>
    <dbReference type="NCBI Taxonomy" id="2650707"/>
    <lineage>
        <taxon>Eukaryota</taxon>
        <taxon>Fungi</taxon>
        <taxon>Fungi incertae sedis</taxon>
        <taxon>Zoopagomycota</taxon>
        <taxon>Kickxellomycotina</taxon>
        <taxon>Kickxellomycetes</taxon>
        <taxon>Kickxellales</taxon>
        <taxon>Kickxellaceae</taxon>
        <taxon>Coemansia</taxon>
    </lineage>
</organism>
<dbReference type="PANTHER" id="PTHR31605:SF0">
    <property type="entry name" value="GLYCEROL-3-PHOSPHATE O-ACYLTRANSFERASE 1"/>
    <property type="match status" value="1"/>
</dbReference>
<protein>
    <submittedName>
        <fullName evidence="2">Glycerol-3-phosphate/dihydroxyacetone phosphate acyltransferase</fullName>
    </submittedName>
</protein>
<feature type="compositionally biased region" description="Polar residues" evidence="1">
    <location>
        <begin position="186"/>
        <end position="207"/>
    </location>
</feature>
<evidence type="ECO:0000313" key="2">
    <source>
        <dbReference type="EMBL" id="KAJ2845752.1"/>
    </source>
</evidence>
<keyword evidence="3" id="KW-1185">Reference proteome</keyword>
<dbReference type="GO" id="GO:0008654">
    <property type="term" value="P:phospholipid biosynthetic process"/>
    <property type="evidence" value="ECO:0007669"/>
    <property type="project" value="TreeGrafter"/>
</dbReference>
<feature type="compositionally biased region" description="Low complexity" evidence="1">
    <location>
        <begin position="168"/>
        <end position="182"/>
    </location>
</feature>
<reference evidence="2" key="1">
    <citation type="submission" date="2022-07" db="EMBL/GenBank/DDBJ databases">
        <title>Phylogenomic reconstructions and comparative analyses of Kickxellomycotina fungi.</title>
        <authorList>
            <person name="Reynolds N.K."/>
            <person name="Stajich J.E."/>
            <person name="Barry K."/>
            <person name="Grigoriev I.V."/>
            <person name="Crous P."/>
            <person name="Smith M.E."/>
        </authorList>
    </citation>
    <scope>NUCLEOTIDE SEQUENCE</scope>
    <source>
        <strain evidence="2">NRRL 1566</strain>
    </source>
</reference>
<feature type="region of interest" description="Disordered" evidence="1">
    <location>
        <begin position="168"/>
        <end position="214"/>
    </location>
</feature>
<accession>A0A9W8I358</accession>
<dbReference type="AlphaFoldDB" id="A0A9W8I358"/>
<dbReference type="InterPro" id="IPR052744">
    <property type="entry name" value="GPAT/DAPAT"/>
</dbReference>
<dbReference type="GO" id="GO:0004366">
    <property type="term" value="F:glycerol-3-phosphate O-acyltransferase activity"/>
    <property type="evidence" value="ECO:0007669"/>
    <property type="project" value="TreeGrafter"/>
</dbReference>
<dbReference type="EMBL" id="JANBUW010000718">
    <property type="protein sequence ID" value="KAJ2845752.1"/>
    <property type="molecule type" value="Genomic_DNA"/>
</dbReference>
<comment type="caution">
    <text evidence="2">The sequence shown here is derived from an EMBL/GenBank/DDBJ whole genome shotgun (WGS) entry which is preliminary data.</text>
</comment>
<keyword evidence="2" id="KW-0808">Transferase</keyword>
<proteinExistence type="predicted"/>
<keyword evidence="2" id="KW-0012">Acyltransferase</keyword>
<dbReference type="GO" id="GO:0016287">
    <property type="term" value="F:glycerone-phosphate O-acyltransferase activity"/>
    <property type="evidence" value="ECO:0007669"/>
    <property type="project" value="TreeGrafter"/>
</dbReference>
<dbReference type="Proteomes" id="UP001139887">
    <property type="component" value="Unassembled WGS sequence"/>
</dbReference>
<name>A0A9W8I358_9FUNG</name>